<dbReference type="Gene3D" id="1.10.10.1580">
    <property type="entry name" value="Interferon regulatory factor 2-binding protein"/>
    <property type="match status" value="1"/>
</dbReference>
<dbReference type="InterPro" id="IPR057414">
    <property type="entry name" value="Zf-C3HC4_IRF-2BP1_2"/>
</dbReference>
<gene>
    <name evidence="7" type="ORF">HPLM_LOCUS9237</name>
</gene>
<evidence type="ECO:0000256" key="4">
    <source>
        <dbReference type="SAM" id="MobiDB-lite"/>
    </source>
</evidence>
<dbReference type="STRING" id="6290.A0A0N4WEZ8"/>
<feature type="domain" description="Interferon regulatory factor 2-binding protein 1/2-like C3HC4 zinc finger" evidence="6">
    <location>
        <begin position="165"/>
        <end position="236"/>
    </location>
</feature>
<comment type="similarity">
    <text evidence="2">Belongs to the IRF2BP family.</text>
</comment>
<dbReference type="WBParaSite" id="HPLM_0000924501-mRNA-1">
    <property type="protein sequence ID" value="HPLM_0000924501-mRNA-1"/>
    <property type="gene ID" value="HPLM_0000924501"/>
</dbReference>
<dbReference type="PANTHER" id="PTHR10816">
    <property type="entry name" value="MYELIN TRANSCRIPTION FACTOR 1-RELATED"/>
    <property type="match status" value="1"/>
</dbReference>
<evidence type="ECO:0000259" key="5">
    <source>
        <dbReference type="Pfam" id="PF11261"/>
    </source>
</evidence>
<dbReference type="Pfam" id="PF11261">
    <property type="entry name" value="IRF-2BP1_2"/>
    <property type="match status" value="1"/>
</dbReference>
<comment type="subcellular location">
    <subcellularLocation>
        <location evidence="1">Nucleus</location>
    </subcellularLocation>
</comment>
<reference evidence="9" key="1">
    <citation type="submission" date="2017-02" db="UniProtKB">
        <authorList>
            <consortium name="WormBaseParasite"/>
        </authorList>
    </citation>
    <scope>IDENTIFICATION</scope>
</reference>
<evidence type="ECO:0000313" key="7">
    <source>
        <dbReference type="EMBL" id="VDO36946.1"/>
    </source>
</evidence>
<organism evidence="9">
    <name type="scientific">Haemonchus placei</name>
    <name type="common">Barber's pole worm</name>
    <dbReference type="NCBI Taxonomy" id="6290"/>
    <lineage>
        <taxon>Eukaryota</taxon>
        <taxon>Metazoa</taxon>
        <taxon>Ecdysozoa</taxon>
        <taxon>Nematoda</taxon>
        <taxon>Chromadorea</taxon>
        <taxon>Rhabditida</taxon>
        <taxon>Rhabditina</taxon>
        <taxon>Rhabditomorpha</taxon>
        <taxon>Strongyloidea</taxon>
        <taxon>Trichostrongylidae</taxon>
        <taxon>Haemonchus</taxon>
    </lineage>
</organism>
<dbReference type="SUPFAM" id="SSF57850">
    <property type="entry name" value="RING/U-box"/>
    <property type="match status" value="1"/>
</dbReference>
<evidence type="ECO:0000313" key="8">
    <source>
        <dbReference type="Proteomes" id="UP000268014"/>
    </source>
</evidence>
<feature type="compositionally biased region" description="Low complexity" evidence="4">
    <location>
        <begin position="130"/>
        <end position="139"/>
    </location>
</feature>
<dbReference type="OMA" id="VGSAMPW"/>
<accession>A0A0N4WEZ8</accession>
<sequence>MLATMNGQSQAGLPNAAAKVAQRQHCYLCDLPRWPWAMCTDYVEPVCRGCVNYEGADRYVSLSYSHMMYRNASPLSYHRLLTAVQMGFQSQLMNGLLPAGFNAAMGRKREHDDDVKPELFGKVQRGDAQTTSVSPTSTHSPDHPDINADDGCNNHSDTSLQERVLRCTLCNQRLEDTHFVQCPSVPAHKFCFPCSRNSIKKQCTGQDLYCPSGEKCPLVSSVMPWAFMQSEIATILGDEYEEFKRQREAAGLSAPGVTTSQAQQNTQQPAQQSSPASTTTSNASSSSVATTPNMMVN</sequence>
<evidence type="ECO:0000256" key="1">
    <source>
        <dbReference type="ARBA" id="ARBA00004123"/>
    </source>
</evidence>
<feature type="domain" description="Interferon regulatory factor 2-binding protein 1/2-like zinc finger" evidence="5">
    <location>
        <begin position="22"/>
        <end position="58"/>
    </location>
</feature>
<name>A0A0N4WEZ8_HAEPC</name>
<feature type="region of interest" description="Disordered" evidence="4">
    <location>
        <begin position="120"/>
        <end position="154"/>
    </location>
</feature>
<dbReference type="Pfam" id="PF25454">
    <property type="entry name" value="zf-C3HC4_IRF-2BP1_2"/>
    <property type="match status" value="1"/>
</dbReference>
<dbReference type="AlphaFoldDB" id="A0A0N4WEZ8"/>
<feature type="compositionally biased region" description="Low complexity" evidence="4">
    <location>
        <begin position="257"/>
        <end position="291"/>
    </location>
</feature>
<evidence type="ECO:0000256" key="3">
    <source>
        <dbReference type="ARBA" id="ARBA00023242"/>
    </source>
</evidence>
<protein>
    <submittedName>
        <fullName evidence="9">IRF-2BP1_2 domain-containing protein</fullName>
    </submittedName>
</protein>
<dbReference type="OrthoDB" id="10065080at2759"/>
<evidence type="ECO:0000256" key="2">
    <source>
        <dbReference type="ARBA" id="ARBA00010802"/>
    </source>
</evidence>
<dbReference type="InterPro" id="IPR022750">
    <property type="entry name" value="IRF-2BP1_2-like_Znf"/>
</dbReference>
<dbReference type="InterPro" id="IPR044882">
    <property type="entry name" value="I2BP1/2_C3HC4-RING_sf"/>
</dbReference>
<dbReference type="CDD" id="cd16511">
    <property type="entry name" value="vRING-HC_IRF2BP1-like"/>
    <property type="match status" value="1"/>
</dbReference>
<reference evidence="7 8" key="2">
    <citation type="submission" date="2018-11" db="EMBL/GenBank/DDBJ databases">
        <authorList>
            <consortium name="Pathogen Informatics"/>
        </authorList>
    </citation>
    <scope>NUCLEOTIDE SEQUENCE [LARGE SCALE GENOMIC DNA]</scope>
    <source>
        <strain evidence="7 8">MHpl1</strain>
    </source>
</reference>
<dbReference type="Proteomes" id="UP000268014">
    <property type="component" value="Unassembled WGS sequence"/>
</dbReference>
<feature type="region of interest" description="Disordered" evidence="4">
    <location>
        <begin position="246"/>
        <end position="297"/>
    </location>
</feature>
<dbReference type="PANTHER" id="PTHR10816:SF19">
    <property type="entry name" value="PROTEIN INTERACTING WITH TTK69 AND SIN3A, ISOFORM D"/>
    <property type="match status" value="1"/>
</dbReference>
<dbReference type="FunFam" id="1.10.10.1580:FF:000001">
    <property type="entry name" value="interferon regulatory factor 2-binding protein 2"/>
    <property type="match status" value="1"/>
</dbReference>
<evidence type="ECO:0000259" key="6">
    <source>
        <dbReference type="Pfam" id="PF25454"/>
    </source>
</evidence>
<keyword evidence="3" id="KW-0539">Nucleus</keyword>
<dbReference type="EMBL" id="UZAF01017019">
    <property type="protein sequence ID" value="VDO36946.1"/>
    <property type="molecule type" value="Genomic_DNA"/>
</dbReference>
<dbReference type="GO" id="GO:0003714">
    <property type="term" value="F:transcription corepressor activity"/>
    <property type="evidence" value="ECO:0007669"/>
    <property type="project" value="TreeGrafter"/>
</dbReference>
<dbReference type="GO" id="GO:0005634">
    <property type="term" value="C:nucleus"/>
    <property type="evidence" value="ECO:0007669"/>
    <property type="project" value="UniProtKB-SubCell"/>
</dbReference>
<keyword evidence="8" id="KW-1185">Reference proteome</keyword>
<dbReference type="GO" id="GO:0006357">
    <property type="term" value="P:regulation of transcription by RNA polymerase II"/>
    <property type="evidence" value="ECO:0007669"/>
    <property type="project" value="TreeGrafter"/>
</dbReference>
<evidence type="ECO:0000313" key="9">
    <source>
        <dbReference type="WBParaSite" id="HPLM_0000924501-mRNA-1"/>
    </source>
</evidence>
<proteinExistence type="inferred from homology"/>